<dbReference type="OrthoDB" id="7451512at2"/>
<evidence type="ECO:0000313" key="1">
    <source>
        <dbReference type="EMBL" id="ABS63659.1"/>
    </source>
</evidence>
<protein>
    <submittedName>
        <fullName evidence="1">Uncharacterized protein</fullName>
    </submittedName>
</protein>
<organism evidence="1 2">
    <name type="scientific">Parvibaculum lavamentivorans (strain DS-1 / DSM 13023 / NCIMB 13966)</name>
    <dbReference type="NCBI Taxonomy" id="402881"/>
    <lineage>
        <taxon>Bacteria</taxon>
        <taxon>Pseudomonadati</taxon>
        <taxon>Pseudomonadota</taxon>
        <taxon>Alphaproteobacteria</taxon>
        <taxon>Hyphomicrobiales</taxon>
        <taxon>Parvibaculaceae</taxon>
        <taxon>Parvibaculum</taxon>
    </lineage>
</organism>
<accession>A7HUS6</accession>
<evidence type="ECO:0000313" key="2">
    <source>
        <dbReference type="Proteomes" id="UP000006377"/>
    </source>
</evidence>
<keyword evidence="2" id="KW-1185">Reference proteome</keyword>
<proteinExistence type="predicted"/>
<reference evidence="1 2" key="1">
    <citation type="journal article" date="2011" name="Stand. Genomic Sci.">
        <title>Complete genome sequence of Parvibaculum lavamentivorans type strain (DS-1(T)).</title>
        <authorList>
            <person name="Schleheck D."/>
            <person name="Weiss M."/>
            <person name="Pitluck S."/>
            <person name="Bruce D."/>
            <person name="Land M.L."/>
            <person name="Han S."/>
            <person name="Saunders E."/>
            <person name="Tapia R."/>
            <person name="Detter C."/>
            <person name="Brettin T."/>
            <person name="Han J."/>
            <person name="Woyke T."/>
            <person name="Goodwin L."/>
            <person name="Pennacchio L."/>
            <person name="Nolan M."/>
            <person name="Cook A.M."/>
            <person name="Kjelleberg S."/>
            <person name="Thomas T."/>
        </authorList>
    </citation>
    <scope>NUCLEOTIDE SEQUENCE [LARGE SCALE GENOMIC DNA]</scope>
    <source>
        <strain evidence="2">DS-1 / DSM 13023 / NCIMB 13966</strain>
    </source>
</reference>
<name>A7HUS6_PARL1</name>
<dbReference type="InterPro" id="IPR045397">
    <property type="entry name" value="TumE-like"/>
</dbReference>
<gene>
    <name evidence="1" type="ordered locus">Plav_2045</name>
</gene>
<dbReference type="STRING" id="402881.Plav_2045"/>
<dbReference type="HOGENOM" id="CLU_166635_0_0_5"/>
<dbReference type="eggNOG" id="ENOG5032Y3P">
    <property type="taxonomic scope" value="Bacteria"/>
</dbReference>
<dbReference type="Proteomes" id="UP000006377">
    <property type="component" value="Chromosome"/>
</dbReference>
<dbReference type="Pfam" id="PF20126">
    <property type="entry name" value="TumE"/>
    <property type="match status" value="1"/>
</dbReference>
<dbReference type="EMBL" id="CP000774">
    <property type="protein sequence ID" value="ABS63659.1"/>
    <property type="molecule type" value="Genomic_DNA"/>
</dbReference>
<dbReference type="KEGG" id="pla:Plav_2045"/>
<dbReference type="AlphaFoldDB" id="A7HUS6"/>
<sequence>MTTLPSVVILTNVKAELLYRARTYFRDDAFAEAVLWKLPAPLKGSSHSFKYRLALVISDECVLRYDNEAGKGDHRHIGEREEPYEFVDPETLLADFSADVERMLE</sequence>